<protein>
    <recommendedName>
        <fullName evidence="2">Ricin B lectin domain-containing protein</fullName>
    </recommendedName>
</protein>
<feature type="chain" id="PRO_5012193307" description="Ricin B lectin domain-containing protein" evidence="1">
    <location>
        <begin position="28"/>
        <end position="172"/>
    </location>
</feature>
<dbReference type="SUPFAM" id="SSF50370">
    <property type="entry name" value="Ricin B-like lectins"/>
    <property type="match status" value="1"/>
</dbReference>
<dbReference type="Proteomes" id="UP000195755">
    <property type="component" value="Chromosome"/>
</dbReference>
<gene>
    <name evidence="3" type="ORF">SMD11_0303</name>
</gene>
<dbReference type="AlphaFoldDB" id="A0A1Z2KVB4"/>
<reference evidence="3 4" key="1">
    <citation type="submission" date="2017-06" db="EMBL/GenBank/DDBJ databases">
        <title>Streptomyces albireticuli Genome sequencing and assembly.</title>
        <authorList>
            <person name="Wang Y."/>
            <person name="Du B."/>
            <person name="Ding Y."/>
            <person name="Liu H."/>
            <person name="Hou Q."/>
            <person name="Liu K."/>
            <person name="Yao L."/>
            <person name="Wang C."/>
        </authorList>
    </citation>
    <scope>NUCLEOTIDE SEQUENCE [LARGE SCALE GENOMIC DNA]</scope>
    <source>
        <strain evidence="3 4">MDJK11</strain>
    </source>
</reference>
<feature type="signal peptide" evidence="1">
    <location>
        <begin position="1"/>
        <end position="27"/>
    </location>
</feature>
<accession>A0A1Z2KVB4</accession>
<dbReference type="PROSITE" id="PS50231">
    <property type="entry name" value="RICIN_B_LECTIN"/>
    <property type="match status" value="1"/>
</dbReference>
<dbReference type="KEGG" id="salj:SMD11_0303"/>
<dbReference type="Gene3D" id="2.80.10.50">
    <property type="match status" value="3"/>
</dbReference>
<evidence type="ECO:0000256" key="1">
    <source>
        <dbReference type="SAM" id="SignalP"/>
    </source>
</evidence>
<proteinExistence type="predicted"/>
<dbReference type="InterPro" id="IPR035992">
    <property type="entry name" value="Ricin_B-like_lectins"/>
</dbReference>
<sequence length="172" mass="18057">MRSIRIPALIAASVLAATGMATGTAQSHDKSPAPAAVPLWRSLAGHEKCVGLADNGSTANGTDLVVWDCHGNYDQRWAAGAPAGLIQSLAAANKCVGLANNGSTANGTRLVVWDCHGNFDQQWAVHSDNSVRSQAAANKCVGLANNGSTANGTRLVIWDCHGNYDQRWRFGF</sequence>
<dbReference type="SMART" id="SM00458">
    <property type="entry name" value="RICIN"/>
    <property type="match status" value="1"/>
</dbReference>
<dbReference type="RefSeq" id="WP_107421917.1">
    <property type="nucleotide sequence ID" value="NZ_CP021744.1"/>
</dbReference>
<keyword evidence="1" id="KW-0732">Signal</keyword>
<dbReference type="OrthoDB" id="4273937at2"/>
<feature type="domain" description="Ricin B lectin" evidence="2">
    <location>
        <begin position="37"/>
        <end position="171"/>
    </location>
</feature>
<evidence type="ECO:0000259" key="2">
    <source>
        <dbReference type="SMART" id="SM00458"/>
    </source>
</evidence>
<name>A0A1Z2KVB4_9ACTN</name>
<dbReference type="InterPro" id="IPR000772">
    <property type="entry name" value="Ricin_B_lectin"/>
</dbReference>
<organism evidence="3 4">
    <name type="scientific">Streptomyces albireticuli</name>
    <dbReference type="NCBI Taxonomy" id="1940"/>
    <lineage>
        <taxon>Bacteria</taxon>
        <taxon>Bacillati</taxon>
        <taxon>Actinomycetota</taxon>
        <taxon>Actinomycetes</taxon>
        <taxon>Kitasatosporales</taxon>
        <taxon>Streptomycetaceae</taxon>
        <taxon>Streptomyces</taxon>
    </lineage>
</organism>
<dbReference type="EMBL" id="CP021744">
    <property type="protein sequence ID" value="ARZ65969.1"/>
    <property type="molecule type" value="Genomic_DNA"/>
</dbReference>
<evidence type="ECO:0000313" key="4">
    <source>
        <dbReference type="Proteomes" id="UP000195755"/>
    </source>
</evidence>
<dbReference type="Pfam" id="PF00652">
    <property type="entry name" value="Ricin_B_lectin"/>
    <property type="match status" value="1"/>
</dbReference>
<evidence type="ECO:0000313" key="3">
    <source>
        <dbReference type="EMBL" id="ARZ65969.1"/>
    </source>
</evidence>